<name>E8RQX1_ASTEC</name>
<accession>E8RQX1</accession>
<dbReference type="SUPFAM" id="SSF52540">
    <property type="entry name" value="P-loop containing nucleoside triphosphate hydrolases"/>
    <property type="match status" value="2"/>
</dbReference>
<dbReference type="InterPro" id="IPR003959">
    <property type="entry name" value="ATPase_AAA_core"/>
</dbReference>
<keyword evidence="3" id="KW-1185">Reference proteome</keyword>
<reference evidence="3" key="1">
    <citation type="submission" date="2010-12" db="EMBL/GenBank/DDBJ databases">
        <title>Complete sequence of chromosome 1 of Asticcacaulis excentricus CB 48.</title>
        <authorList>
            <consortium name="US DOE Joint Genome Institute"/>
            <person name="Lucas S."/>
            <person name="Copeland A."/>
            <person name="Lapidus A."/>
            <person name="Cheng J.-F."/>
            <person name="Bruce D."/>
            <person name="Goodwin L."/>
            <person name="Pitluck S."/>
            <person name="Teshima H."/>
            <person name="Davenport K."/>
            <person name="Detter J.C."/>
            <person name="Han C."/>
            <person name="Tapia R."/>
            <person name="Land M."/>
            <person name="Hauser L."/>
            <person name="Jeffries C."/>
            <person name="Kyrpides N."/>
            <person name="Ivanova N."/>
            <person name="Ovchinnikova G."/>
            <person name="Brun Y.V."/>
            <person name="Woyke T."/>
        </authorList>
    </citation>
    <scope>NUCLEOTIDE SEQUENCE [LARGE SCALE GENOMIC DNA]</scope>
    <source>
        <strain evidence="3">ATCC 15261 / DSM 4724 / KCTC 12464 / NCIMB 9791 / VKM B-1370 / CB 48</strain>
    </source>
</reference>
<evidence type="ECO:0000259" key="1">
    <source>
        <dbReference type="SMART" id="SM00382"/>
    </source>
</evidence>
<dbReference type="EMBL" id="CP002395">
    <property type="protein sequence ID" value="ADU12234.1"/>
    <property type="molecule type" value="Genomic_DNA"/>
</dbReference>
<dbReference type="Gene3D" id="3.40.50.300">
    <property type="entry name" value="P-loop containing nucleotide triphosphate hydrolases"/>
    <property type="match status" value="2"/>
</dbReference>
<dbReference type="HOGENOM" id="CLU_020632_0_0_5"/>
<dbReference type="STRING" id="573065.Astex_0545"/>
<dbReference type="AlphaFoldDB" id="E8RQX1"/>
<feature type="domain" description="AAA+ ATPase" evidence="1">
    <location>
        <begin position="457"/>
        <end position="586"/>
    </location>
</feature>
<dbReference type="KEGG" id="aex:Astex_0545"/>
<dbReference type="PANTHER" id="PTHR23074">
    <property type="entry name" value="AAA DOMAIN-CONTAINING"/>
    <property type="match status" value="1"/>
</dbReference>
<dbReference type="GO" id="GO:0016887">
    <property type="term" value="F:ATP hydrolysis activity"/>
    <property type="evidence" value="ECO:0007669"/>
    <property type="project" value="InterPro"/>
</dbReference>
<dbReference type="eggNOG" id="COG0464">
    <property type="taxonomic scope" value="Bacteria"/>
</dbReference>
<gene>
    <name evidence="2" type="ordered locus">Astex_0545</name>
</gene>
<sequence length="655" mass="71965">MNEHTITRSLLLRSLPVIAPDSATAASLRAWIGANSGWLLGKAWKHEKDDKNWGPLLEALENATAQEEPRPYVLDLSDELGRLLNFKPFDARLLTLMIAFARLTRLSNVLNLLAETIRDLPAILGELAGAEAADAGSEVRNSEVMTLGLVGFGIRSRHDDAIEVHWPLSRLLDREPSFARLSEALTGKRQPACLDLTDFAHVADADFLVRLLAGATKARAHGVNILIHGPPGTGKTELARTLSAAAGCALHAVAEVDDDTAEPSRDDRVNALVLAQRVLGDHSGAVLLFDEMEDLIGNAHRSRGDWFAQREGSKVFVNRMLETNAAPVIWVTNAVGNIDDAILRRMSFVLKLDLPPRRAARRILDRIVRDEGATPGEAIEKLIERVPEVTSVLRVAIRAARLAEEPDCGARAATSLVRALRGNDLPDETFGDLDLDLYETDRSLNTLFNRIEELGTLDVSLLLTGPPGTGKTALAHHLAWRLDRPLLVHRASDLLSKWVGETEQNIAGAFAEARHKEGVLLFDEADSLLFDRTRARSSWEVGQVNEMLTWLDRHPLPVLAATNHPESLDPATLRRFVFKLDLRPLSAERAKRAFERFFGIAAPEGLASLQNLTPGDFAVVKRQLRHAPAANPQAILARLRNESEVKPETGVKIGF</sequence>
<feature type="domain" description="AAA+ ATPase" evidence="1">
    <location>
        <begin position="221"/>
        <end position="356"/>
    </location>
</feature>
<dbReference type="InterPro" id="IPR027417">
    <property type="entry name" value="P-loop_NTPase"/>
</dbReference>
<dbReference type="InterPro" id="IPR003593">
    <property type="entry name" value="AAA+_ATPase"/>
</dbReference>
<dbReference type="OrthoDB" id="7438987at2"/>
<dbReference type="GO" id="GO:0005524">
    <property type="term" value="F:ATP binding"/>
    <property type="evidence" value="ECO:0007669"/>
    <property type="project" value="InterPro"/>
</dbReference>
<dbReference type="SMART" id="SM00382">
    <property type="entry name" value="AAA"/>
    <property type="match status" value="2"/>
</dbReference>
<proteinExistence type="predicted"/>
<dbReference type="PANTHER" id="PTHR23074:SF83">
    <property type="entry name" value="VACUOLAR PROTEIN SORTING-ASSOCIATED PROTEIN 4A"/>
    <property type="match status" value="1"/>
</dbReference>
<dbReference type="RefSeq" id="WP_013478068.1">
    <property type="nucleotide sequence ID" value="NC_014816.1"/>
</dbReference>
<protein>
    <submittedName>
        <fullName evidence="2">AAA ATPase central domain protein</fullName>
    </submittedName>
</protein>
<evidence type="ECO:0000313" key="2">
    <source>
        <dbReference type="EMBL" id="ADU12234.1"/>
    </source>
</evidence>
<dbReference type="Proteomes" id="UP000001492">
    <property type="component" value="Chromosome 1"/>
</dbReference>
<organism evidence="2 3">
    <name type="scientific">Asticcacaulis excentricus (strain ATCC 15261 / DSM 4724 / KCTC 12464 / NCIMB 9791 / VKM B-1370 / CB 48)</name>
    <dbReference type="NCBI Taxonomy" id="573065"/>
    <lineage>
        <taxon>Bacteria</taxon>
        <taxon>Pseudomonadati</taxon>
        <taxon>Pseudomonadota</taxon>
        <taxon>Alphaproteobacteria</taxon>
        <taxon>Caulobacterales</taxon>
        <taxon>Caulobacteraceae</taxon>
        <taxon>Asticcacaulis</taxon>
    </lineage>
</organism>
<dbReference type="Pfam" id="PF00004">
    <property type="entry name" value="AAA"/>
    <property type="match status" value="2"/>
</dbReference>
<evidence type="ECO:0000313" key="3">
    <source>
        <dbReference type="Proteomes" id="UP000001492"/>
    </source>
</evidence>
<dbReference type="InterPro" id="IPR050304">
    <property type="entry name" value="MT-severing_AAA_ATPase"/>
</dbReference>
<dbReference type="CDD" id="cd19481">
    <property type="entry name" value="RecA-like_protease"/>
    <property type="match status" value="1"/>
</dbReference>